<reference evidence="8" key="2">
    <citation type="submission" date="2016-06" db="EMBL/GenBank/DDBJ databases">
        <title>The genome of a short-lived fish provides insights into sex chromosome evolution and the genetic control of aging.</title>
        <authorList>
            <person name="Reichwald K."/>
            <person name="Felder M."/>
            <person name="Petzold A."/>
            <person name="Koch P."/>
            <person name="Groth M."/>
            <person name="Platzer M."/>
        </authorList>
    </citation>
    <scope>NUCLEOTIDE SEQUENCE</scope>
    <source>
        <tissue evidence="8">Brain</tissue>
    </source>
</reference>
<evidence type="ECO:0000256" key="4">
    <source>
        <dbReference type="ARBA" id="ARBA00022782"/>
    </source>
</evidence>
<dbReference type="InterPro" id="IPR021203">
    <property type="entry name" value="Muellerian-inhibiting_factor"/>
</dbReference>
<feature type="signal peptide" evidence="6">
    <location>
        <begin position="1"/>
        <end position="16"/>
    </location>
</feature>
<sequence>MHSAVMFLLFWSQFGAMLQLWGGLIQPHSSMVTANPAVAVPRRAPCILDDTVAMLREAVGEDGELTNSSLVLFGLCGTSSSSLLSELVEETRSNKREILKVLNPAAVIVSEEEDQEGIMLNFDLPQSFFLNPLMILAFETPLTVGNLEVTFSSRSLQPNTQSVCISEGTQYILLTGTPPEGSVEQKWRISAQTKSPDMKQTLKDLLTGGSSGNNVLVIPLLPLTSEQGTDARQSHGSGQSSQTSFLCELRRFLADVLPQGHAEALLFKLDSLQSLPPLTLGPTSSETLLAGIINSSAPTIISFNSWSSNFPVHQQQLALSPALLEELRQKLENREMEIMELITQEKVPRRTAEKLERLKDLSGFQRKEPAADGGSQYHAFLLLKALQTVTHAYNMQKRLRATRAGSSGSQGGPNCGLQSLIVSFERHLLSPQRANINNCQGLCSFPLQSNVVNHAVLLLQHTQSNGAGVREPCCVPVAYDSLEVLGWDNVGSIFSIKPDIIAKECGCR</sequence>
<accession>A0A1A8D2B4</accession>
<comment type="similarity">
    <text evidence="5">Belongs to the TGF-beta family.</text>
</comment>
<dbReference type="AlphaFoldDB" id="A0A1A8D2B4"/>
<evidence type="ECO:0000256" key="2">
    <source>
        <dbReference type="ARBA" id="ARBA00022525"/>
    </source>
</evidence>
<proteinExistence type="inferred from homology"/>
<organism evidence="8">
    <name type="scientific">Nothobranchius kadleci</name>
    <name type="common">African annual killifish</name>
    <dbReference type="NCBI Taxonomy" id="1051664"/>
    <lineage>
        <taxon>Eukaryota</taxon>
        <taxon>Metazoa</taxon>
        <taxon>Chordata</taxon>
        <taxon>Craniata</taxon>
        <taxon>Vertebrata</taxon>
        <taxon>Euteleostomi</taxon>
        <taxon>Actinopterygii</taxon>
        <taxon>Neopterygii</taxon>
        <taxon>Teleostei</taxon>
        <taxon>Neoteleostei</taxon>
        <taxon>Acanthomorphata</taxon>
        <taxon>Ovalentaria</taxon>
        <taxon>Atherinomorphae</taxon>
        <taxon>Cyprinodontiformes</taxon>
        <taxon>Nothobranchiidae</taxon>
        <taxon>Nothobranchius</taxon>
    </lineage>
</organism>
<dbReference type="GO" id="GO:0005576">
    <property type="term" value="C:extracellular region"/>
    <property type="evidence" value="ECO:0007669"/>
    <property type="project" value="UniProtKB-SubCell"/>
</dbReference>
<gene>
    <name evidence="8" type="primary">AMH</name>
</gene>
<dbReference type="PANTHER" id="PTHR15009:SF4">
    <property type="entry name" value="MUELLERIAN-INHIBITING FACTOR"/>
    <property type="match status" value="1"/>
</dbReference>
<reference evidence="8" key="1">
    <citation type="submission" date="2016-05" db="EMBL/GenBank/DDBJ databases">
        <authorList>
            <person name="Lavstsen T."/>
            <person name="Jespersen J.S."/>
        </authorList>
    </citation>
    <scope>NUCLEOTIDE SEQUENCE</scope>
    <source>
        <tissue evidence="8">Brain</tissue>
    </source>
</reference>
<evidence type="ECO:0000256" key="5">
    <source>
        <dbReference type="RuleBase" id="RU000354"/>
    </source>
</evidence>
<dbReference type="PANTHER" id="PTHR15009">
    <property type="entry name" value="MUELLERIAN-INHIBITING FACTOR"/>
    <property type="match status" value="1"/>
</dbReference>
<name>A0A1A8D2B4_NOTKA</name>
<evidence type="ECO:0000256" key="6">
    <source>
        <dbReference type="SAM" id="SignalP"/>
    </source>
</evidence>
<dbReference type="InterPro" id="IPR001839">
    <property type="entry name" value="TGF-b_C"/>
</dbReference>
<feature type="domain" description="TGF-beta family profile" evidence="7">
    <location>
        <begin position="397"/>
        <end position="508"/>
    </location>
</feature>
<evidence type="ECO:0000256" key="1">
    <source>
        <dbReference type="ARBA" id="ARBA00004613"/>
    </source>
</evidence>
<feature type="chain" id="PRO_5008368091" evidence="6">
    <location>
        <begin position="17"/>
        <end position="508"/>
    </location>
</feature>
<evidence type="ECO:0000259" key="7">
    <source>
        <dbReference type="PROSITE" id="PS51362"/>
    </source>
</evidence>
<keyword evidence="3 6" id="KW-0732">Signal</keyword>
<dbReference type="PROSITE" id="PS51362">
    <property type="entry name" value="TGF_BETA_2"/>
    <property type="match status" value="1"/>
</dbReference>
<dbReference type="InterPro" id="IPR029034">
    <property type="entry name" value="Cystine-knot_cytokine"/>
</dbReference>
<dbReference type="InterPro" id="IPR006799">
    <property type="entry name" value="AMH_N"/>
</dbReference>
<dbReference type="Gene3D" id="2.10.90.10">
    <property type="entry name" value="Cystine-knot cytokines"/>
    <property type="match status" value="1"/>
</dbReference>
<keyword evidence="2" id="KW-0964">Secreted</keyword>
<keyword evidence="4" id="KW-0221">Differentiation</keyword>
<dbReference type="GO" id="GO:0008083">
    <property type="term" value="F:growth factor activity"/>
    <property type="evidence" value="ECO:0007669"/>
    <property type="project" value="UniProtKB-KW"/>
</dbReference>
<dbReference type="Pfam" id="PF04709">
    <property type="entry name" value="AMH_N"/>
    <property type="match status" value="1"/>
</dbReference>
<evidence type="ECO:0000313" key="8">
    <source>
        <dbReference type="EMBL" id="SBP85006.1"/>
    </source>
</evidence>
<comment type="subcellular location">
    <subcellularLocation>
        <location evidence="1">Secreted</location>
    </subcellularLocation>
</comment>
<dbReference type="SMART" id="SM00204">
    <property type="entry name" value="TGFB"/>
    <property type="match status" value="1"/>
</dbReference>
<dbReference type="Pfam" id="PF00019">
    <property type="entry name" value="TGF_beta"/>
    <property type="match status" value="1"/>
</dbReference>
<dbReference type="SUPFAM" id="SSF57501">
    <property type="entry name" value="Cystine-knot cytokines"/>
    <property type="match status" value="1"/>
</dbReference>
<evidence type="ECO:0000256" key="3">
    <source>
        <dbReference type="ARBA" id="ARBA00022729"/>
    </source>
</evidence>
<dbReference type="GO" id="GO:0008406">
    <property type="term" value="P:gonad development"/>
    <property type="evidence" value="ECO:0007669"/>
    <property type="project" value="InterPro"/>
</dbReference>
<dbReference type="GO" id="GO:0030154">
    <property type="term" value="P:cell differentiation"/>
    <property type="evidence" value="ECO:0007669"/>
    <property type="project" value="UniProtKB-KW"/>
</dbReference>
<protein>
    <submittedName>
        <fullName evidence="8">Anti-Mullerian hormone</fullName>
    </submittedName>
</protein>
<keyword evidence="5" id="KW-0339">Growth factor</keyword>
<dbReference type="EMBL" id="HADZ01021065">
    <property type="protein sequence ID" value="SBP85006.1"/>
    <property type="molecule type" value="Transcribed_RNA"/>
</dbReference>